<dbReference type="PANTHER" id="PTHR31793">
    <property type="entry name" value="4-HYDROXYBENZOYL-COA THIOESTERASE FAMILY MEMBER"/>
    <property type="match status" value="1"/>
</dbReference>
<dbReference type="GO" id="GO:0047617">
    <property type="term" value="F:fatty acyl-CoA hydrolase activity"/>
    <property type="evidence" value="ECO:0007669"/>
    <property type="project" value="TreeGrafter"/>
</dbReference>
<dbReference type="RefSeq" id="WP_182323707.1">
    <property type="nucleotide sequence ID" value="NZ_CP058554.1"/>
</dbReference>
<proteinExistence type="predicted"/>
<dbReference type="InterPro" id="IPR050563">
    <property type="entry name" value="4-hydroxybenzoyl-CoA_TE"/>
</dbReference>
<dbReference type="InterPro" id="IPR029069">
    <property type="entry name" value="HotDog_dom_sf"/>
</dbReference>
<evidence type="ECO:0000313" key="1">
    <source>
        <dbReference type="EMBL" id="QMV74236.1"/>
    </source>
</evidence>
<protein>
    <submittedName>
        <fullName evidence="1">Acyl-CoA thioesterase</fullName>
    </submittedName>
</protein>
<dbReference type="PANTHER" id="PTHR31793:SF24">
    <property type="entry name" value="LONG-CHAIN ACYL-COA THIOESTERASE FADM"/>
    <property type="match status" value="1"/>
</dbReference>
<organism evidence="1 2">
    <name type="scientific">Comamonas piscis</name>
    <dbReference type="NCBI Taxonomy" id="1562974"/>
    <lineage>
        <taxon>Bacteria</taxon>
        <taxon>Pseudomonadati</taxon>
        <taxon>Pseudomonadota</taxon>
        <taxon>Betaproteobacteria</taxon>
        <taxon>Burkholderiales</taxon>
        <taxon>Comamonadaceae</taxon>
        <taxon>Comamonas</taxon>
    </lineage>
</organism>
<sequence length="140" mass="16039">MKILLPDHKRWVHDSAMDVRWGDMDSLGHVNNTVYFRYMESARVEWLRSTRDTPHGAGQGPVVVNCFCNYLRQIEYPAQLVVKMFVSDAARTAFETWYHIEKADAPGEVYASGGATVLWVDFARQKAVDLPDWMRGMVEG</sequence>
<dbReference type="EMBL" id="CP058554">
    <property type="protein sequence ID" value="QMV74236.1"/>
    <property type="molecule type" value="Genomic_DNA"/>
</dbReference>
<keyword evidence="2" id="KW-1185">Reference proteome</keyword>
<evidence type="ECO:0000313" key="2">
    <source>
        <dbReference type="Proteomes" id="UP000515240"/>
    </source>
</evidence>
<gene>
    <name evidence="1" type="ORF">HS961_16120</name>
</gene>
<dbReference type="AlphaFoldDB" id="A0A7G5EJR1"/>
<dbReference type="Proteomes" id="UP000515240">
    <property type="component" value="Chromosome"/>
</dbReference>
<dbReference type="SUPFAM" id="SSF54637">
    <property type="entry name" value="Thioesterase/thiol ester dehydrase-isomerase"/>
    <property type="match status" value="1"/>
</dbReference>
<name>A0A7G5EJR1_9BURK</name>
<dbReference type="KEGG" id="cpis:HS961_16120"/>
<reference evidence="1 2" key="1">
    <citation type="journal article" date="2020" name="G3 (Bethesda)">
        <title>CeMbio - The Caenorhabditis elegans Microbiome Resource.</title>
        <authorList>
            <person name="Dirksen P."/>
            <person name="Assie A."/>
            <person name="Zimmermann J."/>
            <person name="Zhang F."/>
            <person name="Tietje A.M."/>
            <person name="Marsh S.A."/>
            <person name="Felix M.A."/>
            <person name="Shapira M."/>
            <person name="Kaleta C."/>
            <person name="Schulenburg H."/>
            <person name="Samuel B."/>
        </authorList>
    </citation>
    <scope>NUCLEOTIDE SEQUENCE [LARGE SCALE GENOMIC DNA]</scope>
    <source>
        <strain evidence="1 2">BIGb0172</strain>
    </source>
</reference>
<dbReference type="Pfam" id="PF13279">
    <property type="entry name" value="4HBT_2"/>
    <property type="match status" value="1"/>
</dbReference>
<accession>A0A7G5EJR1</accession>
<dbReference type="CDD" id="cd00586">
    <property type="entry name" value="4HBT"/>
    <property type="match status" value="1"/>
</dbReference>
<dbReference type="Gene3D" id="3.10.129.10">
    <property type="entry name" value="Hotdog Thioesterase"/>
    <property type="match status" value="1"/>
</dbReference>